<protein>
    <submittedName>
        <fullName evidence="1">Uncharacterized protein</fullName>
    </submittedName>
</protein>
<proteinExistence type="predicted"/>
<sequence length="104" mass="11954">MIWPRYFYWVYQKVPSQLSVSGRNAECLAGRQCGDEILQTKGEDDEYRDEIRELLDPMGLPTPSGLTRIELELNVVDIARLAKGAELKGLRRDVTVSRTKEERI</sequence>
<dbReference type="Proteomes" id="UP001305414">
    <property type="component" value="Unassembled WGS sequence"/>
</dbReference>
<keyword evidence="2" id="KW-1185">Reference proteome</keyword>
<dbReference type="AlphaFoldDB" id="A0AAN7UQD7"/>
<dbReference type="EMBL" id="JAWHQM010000087">
    <property type="protein sequence ID" value="KAK5637000.1"/>
    <property type="molecule type" value="Genomic_DNA"/>
</dbReference>
<name>A0AAN7UQD7_9PEZI</name>
<evidence type="ECO:0000313" key="2">
    <source>
        <dbReference type="Proteomes" id="UP001305414"/>
    </source>
</evidence>
<organism evidence="1 2">
    <name type="scientific">Xylaria bambusicola</name>
    <dbReference type="NCBI Taxonomy" id="326684"/>
    <lineage>
        <taxon>Eukaryota</taxon>
        <taxon>Fungi</taxon>
        <taxon>Dikarya</taxon>
        <taxon>Ascomycota</taxon>
        <taxon>Pezizomycotina</taxon>
        <taxon>Sordariomycetes</taxon>
        <taxon>Xylariomycetidae</taxon>
        <taxon>Xylariales</taxon>
        <taxon>Xylariaceae</taxon>
        <taxon>Xylaria</taxon>
    </lineage>
</organism>
<reference evidence="1 2" key="1">
    <citation type="submission" date="2023-10" db="EMBL/GenBank/DDBJ databases">
        <title>Draft genome sequence of Xylaria bambusicola isolate GMP-LS, the root and basal stem rot pathogen of sugarcane in Indonesia.</title>
        <authorList>
            <person name="Selvaraj P."/>
            <person name="Muralishankar V."/>
            <person name="Muruganantham S."/>
            <person name="Sp S."/>
            <person name="Haryani S."/>
            <person name="Lau K.J.X."/>
            <person name="Naqvi N.I."/>
        </authorList>
    </citation>
    <scope>NUCLEOTIDE SEQUENCE [LARGE SCALE GENOMIC DNA]</scope>
    <source>
        <strain evidence="1">GMP-LS</strain>
    </source>
</reference>
<evidence type="ECO:0000313" key="1">
    <source>
        <dbReference type="EMBL" id="KAK5637000.1"/>
    </source>
</evidence>
<gene>
    <name evidence="1" type="ORF">RRF57_012712</name>
</gene>
<comment type="caution">
    <text evidence="1">The sequence shown here is derived from an EMBL/GenBank/DDBJ whole genome shotgun (WGS) entry which is preliminary data.</text>
</comment>
<accession>A0AAN7UQD7</accession>